<feature type="domain" description="Glycosyl hydrolase family 38 C-terminal" evidence="1">
    <location>
        <begin position="2"/>
        <end position="156"/>
    </location>
</feature>
<dbReference type="SUPFAM" id="SSF74650">
    <property type="entry name" value="Galactose mutarotase-like"/>
    <property type="match status" value="1"/>
</dbReference>
<dbReference type="GO" id="GO:0006013">
    <property type="term" value="P:mannose metabolic process"/>
    <property type="evidence" value="ECO:0007669"/>
    <property type="project" value="InterPro"/>
</dbReference>
<dbReference type="InterPro" id="IPR011682">
    <property type="entry name" value="Glyco_hydro_38_C"/>
</dbReference>
<dbReference type="GO" id="GO:0004559">
    <property type="term" value="F:alpha-mannosidase activity"/>
    <property type="evidence" value="ECO:0007669"/>
    <property type="project" value="InterPro"/>
</dbReference>
<protein>
    <recommendedName>
        <fullName evidence="5">Alpha-mannosidase</fullName>
    </recommendedName>
</protein>
<accession>A0A0P9D4Z2</accession>
<keyword evidence="4" id="KW-1185">Reference proteome</keyword>
<dbReference type="PANTHER" id="PTHR46017:SF1">
    <property type="entry name" value="ALPHA-MANNOSIDASE 2C1"/>
    <property type="match status" value="1"/>
</dbReference>
<evidence type="ECO:0000259" key="1">
    <source>
        <dbReference type="Pfam" id="PF07748"/>
    </source>
</evidence>
<evidence type="ECO:0000259" key="2">
    <source>
        <dbReference type="Pfam" id="PF17677"/>
    </source>
</evidence>
<dbReference type="PATRIC" id="fig|186479.3.peg.2137"/>
<dbReference type="InterPro" id="IPR041147">
    <property type="entry name" value="GH38_C"/>
</dbReference>
<name>A0A0P9D4Z2_9CHLR</name>
<evidence type="ECO:0000313" key="4">
    <source>
        <dbReference type="Proteomes" id="UP000050509"/>
    </source>
</evidence>
<dbReference type="PANTHER" id="PTHR46017">
    <property type="entry name" value="ALPHA-MANNOSIDASE 2C1"/>
    <property type="match status" value="1"/>
</dbReference>
<dbReference type="GO" id="GO:0009313">
    <property type="term" value="P:oligosaccharide catabolic process"/>
    <property type="evidence" value="ECO:0007669"/>
    <property type="project" value="TreeGrafter"/>
</dbReference>
<dbReference type="Proteomes" id="UP000050509">
    <property type="component" value="Unassembled WGS sequence"/>
</dbReference>
<evidence type="ECO:0008006" key="5">
    <source>
        <dbReference type="Google" id="ProtNLM"/>
    </source>
</evidence>
<evidence type="ECO:0000313" key="3">
    <source>
        <dbReference type="EMBL" id="KPV50194.1"/>
    </source>
</evidence>
<dbReference type="EMBL" id="LJCR01001533">
    <property type="protein sequence ID" value="KPV50194.1"/>
    <property type="molecule type" value="Genomic_DNA"/>
</dbReference>
<organism evidence="3 4">
    <name type="scientific">Kouleothrix aurantiaca</name>
    <dbReference type="NCBI Taxonomy" id="186479"/>
    <lineage>
        <taxon>Bacteria</taxon>
        <taxon>Bacillati</taxon>
        <taxon>Chloroflexota</taxon>
        <taxon>Chloroflexia</taxon>
        <taxon>Chloroflexales</taxon>
        <taxon>Roseiflexineae</taxon>
        <taxon>Roseiflexaceae</taxon>
        <taxon>Kouleothrix</taxon>
    </lineage>
</organism>
<proteinExistence type="predicted"/>
<gene>
    <name evidence="3" type="ORF">SE17_28380</name>
</gene>
<dbReference type="Pfam" id="PF07748">
    <property type="entry name" value="Glyco_hydro_38C"/>
    <property type="match status" value="1"/>
</dbReference>
<reference evidence="3 4" key="1">
    <citation type="submission" date="2015-09" db="EMBL/GenBank/DDBJ databases">
        <title>Draft genome sequence of Kouleothrix aurantiaca JCM 19913.</title>
        <authorList>
            <person name="Hemp J."/>
        </authorList>
    </citation>
    <scope>NUCLEOTIDE SEQUENCE [LARGE SCALE GENOMIC DNA]</scope>
    <source>
        <strain evidence="3 4">COM-B</strain>
    </source>
</reference>
<feature type="domain" description="Glycosyl hydrolases family 38 C-terminal" evidence="2">
    <location>
        <begin position="233"/>
        <end position="305"/>
    </location>
</feature>
<sequence length="310" mass="34170">MDAWDIDIFYEEKPYAVREITDWRVSEEGPLRGAISITRRLGASTITQHIRMWRDSRRIDFVTEVDWHERQMLLRALFPLDINATRATCEIQFGAVERPTHRNTSWDWARFEVCAQRWVDLGEGDYGVALLNDSKYGHKVKGHTLDLNLLRSVPHPGSVVAGEPAPGEPDDRITDQCDHQFTYALFPHAGDHIAGGVIQAAYALNAPLLAIPAGAQGGSLPASASLLTVDAPNVIVEAVKRAEDGGDLVVRLYEAEGRGASARVQFGPPLRAAAEATLLEEAQAALDVSENGVALQFRPFEIKTLRLTVE</sequence>
<dbReference type="GO" id="GO:0030246">
    <property type="term" value="F:carbohydrate binding"/>
    <property type="evidence" value="ECO:0007669"/>
    <property type="project" value="InterPro"/>
</dbReference>
<dbReference type="Gene3D" id="2.70.98.30">
    <property type="entry name" value="Golgi alpha-mannosidase II, domain 4"/>
    <property type="match status" value="1"/>
</dbReference>
<comment type="caution">
    <text evidence="3">The sequence shown here is derived from an EMBL/GenBank/DDBJ whole genome shotgun (WGS) entry which is preliminary data.</text>
</comment>
<dbReference type="InterPro" id="IPR011013">
    <property type="entry name" value="Gal_mutarotase_sf_dom"/>
</dbReference>
<dbReference type="AlphaFoldDB" id="A0A0P9D4Z2"/>
<dbReference type="Pfam" id="PF17677">
    <property type="entry name" value="Glyco_hydro38C2"/>
    <property type="match status" value="1"/>
</dbReference>
<dbReference type="Gene3D" id="2.60.40.2220">
    <property type="match status" value="1"/>
</dbReference>